<evidence type="ECO:0000313" key="1">
    <source>
        <dbReference type="Proteomes" id="UP000887565"/>
    </source>
</evidence>
<dbReference type="WBParaSite" id="nRc.2.0.1.t42394-RA">
    <property type="protein sequence ID" value="nRc.2.0.1.t42394-RA"/>
    <property type="gene ID" value="nRc.2.0.1.g42394"/>
</dbReference>
<evidence type="ECO:0000313" key="2">
    <source>
        <dbReference type="WBParaSite" id="nRc.2.0.1.t42394-RA"/>
    </source>
</evidence>
<dbReference type="Proteomes" id="UP000887565">
    <property type="component" value="Unplaced"/>
</dbReference>
<organism evidence="1 2">
    <name type="scientific">Romanomermis culicivorax</name>
    <name type="common">Nematode worm</name>
    <dbReference type="NCBI Taxonomy" id="13658"/>
    <lineage>
        <taxon>Eukaryota</taxon>
        <taxon>Metazoa</taxon>
        <taxon>Ecdysozoa</taxon>
        <taxon>Nematoda</taxon>
        <taxon>Enoplea</taxon>
        <taxon>Dorylaimia</taxon>
        <taxon>Mermithida</taxon>
        <taxon>Mermithoidea</taxon>
        <taxon>Mermithidae</taxon>
        <taxon>Romanomermis</taxon>
    </lineage>
</organism>
<sequence>MLGVNLFAERKLFGGCKTAVVKYKNITINLKRVAHLEKLDAKTRLIFNDKRENWLSKFHIVLLICDNNQKLSCSEHYKLLPLPAQSVGKV</sequence>
<accession>A0A915KW68</accession>
<dbReference type="AlphaFoldDB" id="A0A915KW68"/>
<keyword evidence="1" id="KW-1185">Reference proteome</keyword>
<protein>
    <submittedName>
        <fullName evidence="2">Uncharacterized protein</fullName>
    </submittedName>
</protein>
<name>A0A915KW68_ROMCU</name>
<reference evidence="2" key="1">
    <citation type="submission" date="2022-11" db="UniProtKB">
        <authorList>
            <consortium name="WormBaseParasite"/>
        </authorList>
    </citation>
    <scope>IDENTIFICATION</scope>
</reference>
<proteinExistence type="predicted"/>